<dbReference type="AlphaFoldDB" id="A0A085JCR3"/>
<keyword evidence="1" id="KW-0479">Metal-binding</keyword>
<accession>A0A085JCR3</accession>
<keyword evidence="5" id="KW-1185">Reference proteome</keyword>
<evidence type="ECO:0000313" key="4">
    <source>
        <dbReference type="EMBL" id="KFD18259.1"/>
    </source>
</evidence>
<dbReference type="SUPFAM" id="SSF53927">
    <property type="entry name" value="Cytidine deaminase-like"/>
    <property type="match status" value="1"/>
</dbReference>
<dbReference type="Pfam" id="PF00383">
    <property type="entry name" value="dCMP_cyt_deam_1"/>
    <property type="match status" value="1"/>
</dbReference>
<evidence type="ECO:0000256" key="2">
    <source>
        <dbReference type="ARBA" id="ARBA00022833"/>
    </source>
</evidence>
<dbReference type="PANTHER" id="PTHR11079">
    <property type="entry name" value="CYTOSINE DEAMINASE FAMILY MEMBER"/>
    <property type="match status" value="1"/>
</dbReference>
<dbReference type="RefSeq" id="WP_241964902.1">
    <property type="nucleotide sequence ID" value="NZ_ATMJ01000084.1"/>
</dbReference>
<dbReference type="GO" id="GO:0008270">
    <property type="term" value="F:zinc ion binding"/>
    <property type="evidence" value="ECO:0007669"/>
    <property type="project" value="InterPro"/>
</dbReference>
<dbReference type="PROSITE" id="PS51747">
    <property type="entry name" value="CYT_DCMP_DEAMINASES_2"/>
    <property type="match status" value="1"/>
</dbReference>
<dbReference type="PANTHER" id="PTHR11079:SF162">
    <property type="entry name" value="RIBOFLAVIN BIOSYNTHESIS PROTEIN PYRD, CHLOROPLASTIC"/>
    <property type="match status" value="1"/>
</dbReference>
<dbReference type="EMBL" id="JMPR01000038">
    <property type="protein sequence ID" value="KFD18259.1"/>
    <property type="molecule type" value="Genomic_DNA"/>
</dbReference>
<gene>
    <name evidence="4" type="ORF">GTPT_2449</name>
</gene>
<dbReference type="GO" id="GO:0008835">
    <property type="term" value="F:diaminohydroxyphosphoribosylaminopyrimidine deaminase activity"/>
    <property type="evidence" value="ECO:0007669"/>
    <property type="project" value="UniProtKB-EC"/>
</dbReference>
<reference evidence="4 5" key="1">
    <citation type="submission" date="2014-05" db="EMBL/GenBank/DDBJ databases">
        <title>ATOL: Assembling a taxonomically balanced genome-scale reconstruction of the evolutionary history of the Enterobacteriaceae.</title>
        <authorList>
            <person name="Plunkett G.III."/>
            <person name="Neeno-Eckwall E.C."/>
            <person name="Glasner J.D."/>
            <person name="Perna N.T."/>
        </authorList>
    </citation>
    <scope>NUCLEOTIDE SEQUENCE [LARGE SCALE GENOMIC DNA]</scope>
    <source>
        <strain evidence="4 5">ATCC 33301</strain>
    </source>
</reference>
<comment type="caution">
    <text evidence="4">The sequence shown here is derived from an EMBL/GenBank/DDBJ whole genome shotgun (WGS) entry which is preliminary data.</text>
</comment>
<sequence length="140" mass="15043">MSHEAFMLLALAVSEQALPDCLPNPPVGCVIVRDGKVIATGYTHAPGLHHAEMDALSKVSGSLEDCDMYVTLEPCSFTGRTPSCARALVKRNIGRLFVSVIDPHPRNQGKGIDIVRKDVPRVEIGLCASEVSTFLTPYPG</sequence>
<dbReference type="CDD" id="cd01284">
    <property type="entry name" value="Riboflavin_deaminase-reductase"/>
    <property type="match status" value="1"/>
</dbReference>
<dbReference type="EC" id="3.5.4.26" evidence="4"/>
<name>A0A085JCR3_9GAMM</name>
<dbReference type="eggNOG" id="COG0117">
    <property type="taxonomic scope" value="Bacteria"/>
</dbReference>
<evidence type="ECO:0000259" key="3">
    <source>
        <dbReference type="PROSITE" id="PS51747"/>
    </source>
</evidence>
<proteinExistence type="predicted"/>
<dbReference type="Proteomes" id="UP000028602">
    <property type="component" value="Unassembled WGS sequence"/>
</dbReference>
<organism evidence="4 5">
    <name type="scientific">Tatumella ptyseos ATCC 33301</name>
    <dbReference type="NCBI Taxonomy" id="1005995"/>
    <lineage>
        <taxon>Bacteria</taxon>
        <taxon>Pseudomonadati</taxon>
        <taxon>Pseudomonadota</taxon>
        <taxon>Gammaproteobacteria</taxon>
        <taxon>Enterobacterales</taxon>
        <taxon>Erwiniaceae</taxon>
        <taxon>Tatumella</taxon>
    </lineage>
</organism>
<feature type="domain" description="CMP/dCMP-type deaminase" evidence="3">
    <location>
        <begin position="1"/>
        <end position="114"/>
    </location>
</feature>
<protein>
    <submittedName>
        <fullName evidence="4">Diaminohydroxyphosphoribosylaminopyrimidine deaminase</fullName>
        <ecNumber evidence="4">3.-.-.-</ecNumber>
        <ecNumber evidence="4">3.5.4.26</ecNumber>
    </submittedName>
</protein>
<keyword evidence="4" id="KW-0378">Hydrolase</keyword>
<dbReference type="EC" id="3.-.-.-" evidence="4"/>
<evidence type="ECO:0000313" key="5">
    <source>
        <dbReference type="Proteomes" id="UP000028602"/>
    </source>
</evidence>
<dbReference type="InterPro" id="IPR016193">
    <property type="entry name" value="Cytidine_deaminase-like"/>
</dbReference>
<evidence type="ECO:0000256" key="1">
    <source>
        <dbReference type="ARBA" id="ARBA00022723"/>
    </source>
</evidence>
<dbReference type="Gene3D" id="3.40.140.10">
    <property type="entry name" value="Cytidine Deaminase, domain 2"/>
    <property type="match status" value="1"/>
</dbReference>
<keyword evidence="2" id="KW-0862">Zinc</keyword>
<dbReference type="PROSITE" id="PS00903">
    <property type="entry name" value="CYT_DCMP_DEAMINASES_1"/>
    <property type="match status" value="1"/>
</dbReference>
<dbReference type="InterPro" id="IPR002125">
    <property type="entry name" value="CMP_dCMP_dom"/>
</dbReference>
<dbReference type="InterPro" id="IPR016192">
    <property type="entry name" value="APOBEC/CMP_deaminase_Zn-bd"/>
</dbReference>